<keyword evidence="3" id="KW-1185">Reference proteome</keyword>
<dbReference type="GO" id="GO:0070819">
    <property type="term" value="F:menaquinone-dependent protoporphyrinogen oxidase activity"/>
    <property type="evidence" value="ECO:0007669"/>
    <property type="project" value="TreeGrafter"/>
</dbReference>
<dbReference type="PROSITE" id="PS00201">
    <property type="entry name" value="FLAVODOXIN"/>
    <property type="match status" value="1"/>
</dbReference>
<organism evidence="2 3">
    <name type="scientific">Nocardia huaxiensis</name>
    <dbReference type="NCBI Taxonomy" id="2755382"/>
    <lineage>
        <taxon>Bacteria</taxon>
        <taxon>Bacillati</taxon>
        <taxon>Actinomycetota</taxon>
        <taxon>Actinomycetes</taxon>
        <taxon>Mycobacteriales</taxon>
        <taxon>Nocardiaceae</taxon>
        <taxon>Nocardia</taxon>
    </lineage>
</organism>
<gene>
    <name evidence="2" type="ORF">H0264_24985</name>
</gene>
<sequence length="181" mass="19875">MATHSIHAVVLYASAQGSTREIAHFIGLQLRSRGALVEVADIEEAPALSGFNAVIIGSAIHNMAWLPAAADYVRTHRDDLNSRDVWLFSVGLGPALRGPIGRWFGRQVPSRIAALRDSVAPRGYRSFAGRIERSGPWWVHWVYVAMGGGRYGDLRDWESILAWSETIAGELRLSDAASTHQ</sequence>
<accession>A0A7D6YZN6</accession>
<name>A0A7D6YZN6_9NOCA</name>
<dbReference type="Pfam" id="PF12724">
    <property type="entry name" value="Flavodoxin_5"/>
    <property type="match status" value="1"/>
</dbReference>
<dbReference type="GO" id="GO:0010181">
    <property type="term" value="F:FMN binding"/>
    <property type="evidence" value="ECO:0007669"/>
    <property type="project" value="InterPro"/>
</dbReference>
<dbReference type="GO" id="GO:0009055">
    <property type="term" value="F:electron transfer activity"/>
    <property type="evidence" value="ECO:0007669"/>
    <property type="project" value="InterPro"/>
</dbReference>
<evidence type="ECO:0000313" key="3">
    <source>
        <dbReference type="Proteomes" id="UP000515512"/>
    </source>
</evidence>
<dbReference type="KEGG" id="nhu:H0264_24985"/>
<feature type="domain" description="Flavodoxin-like" evidence="1">
    <location>
        <begin position="8"/>
        <end position="168"/>
    </location>
</feature>
<dbReference type="InterPro" id="IPR026816">
    <property type="entry name" value="Flavodoxin_dom"/>
</dbReference>
<dbReference type="GO" id="GO:0006783">
    <property type="term" value="P:heme biosynthetic process"/>
    <property type="evidence" value="ECO:0007669"/>
    <property type="project" value="TreeGrafter"/>
</dbReference>
<dbReference type="PANTHER" id="PTHR38030">
    <property type="entry name" value="PROTOPORPHYRINOGEN IX DEHYDROGENASE [MENAQUINONE]"/>
    <property type="match status" value="1"/>
</dbReference>
<dbReference type="AlphaFoldDB" id="A0A7D6YZN6"/>
<dbReference type="RefSeq" id="WP_181579792.1">
    <property type="nucleotide sequence ID" value="NZ_CP059399.1"/>
</dbReference>
<protein>
    <submittedName>
        <fullName evidence="2">Flavodoxin domain-containing protein</fullName>
    </submittedName>
</protein>
<dbReference type="InterPro" id="IPR029039">
    <property type="entry name" value="Flavoprotein-like_sf"/>
</dbReference>
<dbReference type="SUPFAM" id="SSF52218">
    <property type="entry name" value="Flavoproteins"/>
    <property type="match status" value="1"/>
</dbReference>
<evidence type="ECO:0000259" key="1">
    <source>
        <dbReference type="PROSITE" id="PS50902"/>
    </source>
</evidence>
<dbReference type="InterPro" id="IPR008254">
    <property type="entry name" value="Flavodoxin/NO_synth"/>
</dbReference>
<dbReference type="InterPro" id="IPR052200">
    <property type="entry name" value="Protoporphyrinogen_IX_DH"/>
</dbReference>
<dbReference type="Gene3D" id="3.40.50.360">
    <property type="match status" value="1"/>
</dbReference>
<dbReference type="EMBL" id="CP059399">
    <property type="protein sequence ID" value="QLY28586.1"/>
    <property type="molecule type" value="Genomic_DNA"/>
</dbReference>
<proteinExistence type="predicted"/>
<dbReference type="InterPro" id="IPR001226">
    <property type="entry name" value="Flavodoxin_CS"/>
</dbReference>
<dbReference type="Proteomes" id="UP000515512">
    <property type="component" value="Chromosome"/>
</dbReference>
<evidence type="ECO:0000313" key="2">
    <source>
        <dbReference type="EMBL" id="QLY28586.1"/>
    </source>
</evidence>
<reference evidence="2 3" key="1">
    <citation type="submission" date="2020-07" db="EMBL/GenBank/DDBJ databases">
        <authorList>
            <person name="Zhuang K."/>
            <person name="Ran Y."/>
        </authorList>
    </citation>
    <scope>NUCLEOTIDE SEQUENCE [LARGE SCALE GENOMIC DNA]</scope>
    <source>
        <strain evidence="2 3">WCH-YHL-001</strain>
    </source>
</reference>
<dbReference type="PROSITE" id="PS50902">
    <property type="entry name" value="FLAVODOXIN_LIKE"/>
    <property type="match status" value="1"/>
</dbReference>
<dbReference type="PANTHER" id="PTHR38030:SF2">
    <property type="entry name" value="PROTOPORPHYRINOGEN IX DEHYDROGENASE [QUINONE]"/>
    <property type="match status" value="1"/>
</dbReference>